<evidence type="ECO:0000256" key="1">
    <source>
        <dbReference type="SAM" id="Phobius"/>
    </source>
</evidence>
<accession>A0A2H0UT70</accession>
<dbReference type="EMBL" id="PFAZ01000001">
    <property type="protein sequence ID" value="PIR89593.1"/>
    <property type="molecule type" value="Genomic_DNA"/>
</dbReference>
<reference evidence="3" key="1">
    <citation type="submission" date="2017-09" db="EMBL/GenBank/DDBJ databases">
        <title>Depth-based differentiation of microbial function through sediment-hosted aquifers and enrichment of novel symbionts in the deep terrestrial subsurface.</title>
        <authorList>
            <person name="Probst A.J."/>
            <person name="Ladd B."/>
            <person name="Jarett J.K."/>
            <person name="Geller-Mcgrath D.E."/>
            <person name="Sieber C.M.K."/>
            <person name="Emerson J.B."/>
            <person name="Anantharaman K."/>
            <person name="Thomas B.C."/>
            <person name="Malmstrom R."/>
            <person name="Stieglmeier M."/>
            <person name="Klingl A."/>
            <person name="Woyke T."/>
            <person name="Ryan C.M."/>
            <person name="Banfield J.F."/>
        </authorList>
    </citation>
    <scope>NUCLEOTIDE SEQUENCE [LARGE SCALE GENOMIC DNA]</scope>
</reference>
<keyword evidence="1" id="KW-0812">Transmembrane</keyword>
<proteinExistence type="predicted"/>
<feature type="transmembrane region" description="Helical" evidence="1">
    <location>
        <begin position="87"/>
        <end position="109"/>
    </location>
</feature>
<gene>
    <name evidence="2" type="ORF">COU07_01710</name>
</gene>
<organism evidence="2 3">
    <name type="scientific">Candidatus Harrisonbacteria bacterium CG10_big_fil_rev_8_21_14_0_10_40_38</name>
    <dbReference type="NCBI Taxonomy" id="1974583"/>
    <lineage>
        <taxon>Bacteria</taxon>
        <taxon>Candidatus Harrisoniibacteriota</taxon>
    </lineage>
</organism>
<comment type="caution">
    <text evidence="2">The sequence shown here is derived from an EMBL/GenBank/DDBJ whole genome shotgun (WGS) entry which is preliminary data.</text>
</comment>
<name>A0A2H0UT70_9BACT</name>
<feature type="transmembrane region" description="Helical" evidence="1">
    <location>
        <begin position="121"/>
        <end position="140"/>
    </location>
</feature>
<keyword evidence="1" id="KW-1133">Transmembrane helix</keyword>
<evidence type="ECO:0000313" key="3">
    <source>
        <dbReference type="Proteomes" id="UP000231157"/>
    </source>
</evidence>
<keyword evidence="1" id="KW-0472">Membrane</keyword>
<dbReference type="Proteomes" id="UP000231157">
    <property type="component" value="Unassembled WGS sequence"/>
</dbReference>
<evidence type="ECO:0000313" key="2">
    <source>
        <dbReference type="EMBL" id="PIR89593.1"/>
    </source>
</evidence>
<feature type="transmembrane region" description="Helical" evidence="1">
    <location>
        <begin position="43"/>
        <end position="67"/>
    </location>
</feature>
<dbReference type="AlphaFoldDB" id="A0A2H0UT70"/>
<protein>
    <submittedName>
        <fullName evidence="2">Uncharacterized protein</fullName>
    </submittedName>
</protein>
<sequence>MKNKMENNKDEKRIDDSMKDRILERIESGDVSMRSKKRFLMSTVFWVFGMAAVVLVLLYIVSFIFFTLRYTGAIFAPSFGFMGFGPFIGSMPWILIITGAVFAVLLEFLVRRYPFAYKRPLFYSLAGVVLFALLGGFGLWQSGLHERIFDFSEAKHPPVIEGFYHGYTKRMTRGVHFGIITEITNHGFIVGNQKGEVLDVFITATTTFPLGFDFAEGDPIIILGPRLDHAIRAYGVRRIDFSRESPPPPSARHIMPFDY</sequence>